<keyword evidence="3" id="KW-1185">Reference proteome</keyword>
<proteinExistence type="predicted"/>
<feature type="region of interest" description="Disordered" evidence="1">
    <location>
        <begin position="48"/>
        <end position="67"/>
    </location>
</feature>
<name>A0ABR8DI77_9NOSO</name>
<evidence type="ECO:0008006" key="4">
    <source>
        <dbReference type="Google" id="ProtNLM"/>
    </source>
</evidence>
<comment type="caution">
    <text evidence="2">The sequence shown here is derived from an EMBL/GenBank/DDBJ whole genome shotgun (WGS) entry which is preliminary data.</text>
</comment>
<protein>
    <recommendedName>
        <fullName evidence="4">Transposase</fullName>
    </recommendedName>
</protein>
<evidence type="ECO:0000256" key="1">
    <source>
        <dbReference type="SAM" id="MobiDB-lite"/>
    </source>
</evidence>
<organism evidence="2 3">
    <name type="scientific">Nostoc flagelliforme FACHB-838</name>
    <dbReference type="NCBI Taxonomy" id="2692904"/>
    <lineage>
        <taxon>Bacteria</taxon>
        <taxon>Bacillati</taxon>
        <taxon>Cyanobacteriota</taxon>
        <taxon>Cyanophyceae</taxon>
        <taxon>Nostocales</taxon>
        <taxon>Nostocaceae</taxon>
        <taxon>Nostoc</taxon>
    </lineage>
</organism>
<sequence>MARNLENEPSDRTVEILQAMPLAGFSKRRYANAYAVWRFFRRSPCLTNHRGSENTESEESDRSVEIL</sequence>
<gene>
    <name evidence="2" type="ORF">H6G97_03435</name>
</gene>
<reference evidence="2 3" key="1">
    <citation type="journal article" date="2020" name="ISME J.">
        <title>Comparative genomics reveals insights into cyanobacterial evolution and habitat adaptation.</title>
        <authorList>
            <person name="Chen M.Y."/>
            <person name="Teng W.K."/>
            <person name="Zhao L."/>
            <person name="Hu C.X."/>
            <person name="Zhou Y.K."/>
            <person name="Han B.P."/>
            <person name="Song L.R."/>
            <person name="Shu W.S."/>
        </authorList>
    </citation>
    <scope>NUCLEOTIDE SEQUENCE [LARGE SCALE GENOMIC DNA]</scope>
    <source>
        <strain evidence="2 3">FACHB-838</strain>
    </source>
</reference>
<dbReference type="EMBL" id="JACJSI010000004">
    <property type="protein sequence ID" value="MBD2528663.1"/>
    <property type="molecule type" value="Genomic_DNA"/>
</dbReference>
<evidence type="ECO:0000313" key="2">
    <source>
        <dbReference type="EMBL" id="MBD2528663.1"/>
    </source>
</evidence>
<evidence type="ECO:0000313" key="3">
    <source>
        <dbReference type="Proteomes" id="UP000623440"/>
    </source>
</evidence>
<dbReference type="RefSeq" id="WP_190939303.1">
    <property type="nucleotide sequence ID" value="NZ_JACJSI010000004.1"/>
</dbReference>
<dbReference type="Proteomes" id="UP000623440">
    <property type="component" value="Unassembled WGS sequence"/>
</dbReference>
<accession>A0ABR8DI77</accession>